<feature type="region of interest" description="Disordered" evidence="1">
    <location>
        <begin position="1"/>
        <end position="42"/>
    </location>
</feature>
<gene>
    <name evidence="2" type="ORF">LITE_LOCUS35380</name>
</gene>
<comment type="caution">
    <text evidence="2">The sequence shown here is derived from an EMBL/GenBank/DDBJ whole genome shotgun (WGS) entry which is preliminary data.</text>
</comment>
<keyword evidence="3" id="KW-1185">Reference proteome</keyword>
<accession>A0AAV0NWH1</accession>
<organism evidence="2 3">
    <name type="scientific">Linum tenue</name>
    <dbReference type="NCBI Taxonomy" id="586396"/>
    <lineage>
        <taxon>Eukaryota</taxon>
        <taxon>Viridiplantae</taxon>
        <taxon>Streptophyta</taxon>
        <taxon>Embryophyta</taxon>
        <taxon>Tracheophyta</taxon>
        <taxon>Spermatophyta</taxon>
        <taxon>Magnoliopsida</taxon>
        <taxon>eudicotyledons</taxon>
        <taxon>Gunneridae</taxon>
        <taxon>Pentapetalae</taxon>
        <taxon>rosids</taxon>
        <taxon>fabids</taxon>
        <taxon>Malpighiales</taxon>
        <taxon>Linaceae</taxon>
        <taxon>Linum</taxon>
    </lineage>
</organism>
<feature type="compositionally biased region" description="Basic residues" evidence="1">
    <location>
        <begin position="17"/>
        <end position="35"/>
    </location>
</feature>
<evidence type="ECO:0000313" key="3">
    <source>
        <dbReference type="Proteomes" id="UP001154282"/>
    </source>
</evidence>
<dbReference type="EMBL" id="CAMGYJ010000008">
    <property type="protein sequence ID" value="CAI0462506.1"/>
    <property type="molecule type" value="Genomic_DNA"/>
</dbReference>
<proteinExistence type="predicted"/>
<name>A0AAV0NWH1_9ROSI</name>
<dbReference type="AlphaFoldDB" id="A0AAV0NWH1"/>
<evidence type="ECO:0000313" key="2">
    <source>
        <dbReference type="EMBL" id="CAI0462506.1"/>
    </source>
</evidence>
<reference evidence="2" key="1">
    <citation type="submission" date="2022-08" db="EMBL/GenBank/DDBJ databases">
        <authorList>
            <person name="Gutierrez-Valencia J."/>
        </authorList>
    </citation>
    <scope>NUCLEOTIDE SEQUENCE</scope>
</reference>
<evidence type="ECO:0000256" key="1">
    <source>
        <dbReference type="SAM" id="MobiDB-lite"/>
    </source>
</evidence>
<protein>
    <submittedName>
        <fullName evidence="2">Uncharacterized protein</fullName>
    </submittedName>
</protein>
<sequence length="42" mass="4754">MPATAGWMTRSTDLRRLQRARRRGYRRGCPARRLRGSGGPPA</sequence>
<dbReference type="Proteomes" id="UP001154282">
    <property type="component" value="Unassembled WGS sequence"/>
</dbReference>